<name>A0A2J8A6N6_9CHLO</name>
<dbReference type="EMBL" id="PGGS01000141">
    <property type="protein sequence ID" value="PNH08191.1"/>
    <property type="molecule type" value="Genomic_DNA"/>
</dbReference>
<evidence type="ECO:0000313" key="2">
    <source>
        <dbReference type="EMBL" id="PNH08191.1"/>
    </source>
</evidence>
<reference evidence="2 3" key="1">
    <citation type="journal article" date="2017" name="Mol. Biol. Evol.">
        <title>The 4-celled Tetrabaena socialis nuclear genome reveals the essential components for genetic control of cell number at the origin of multicellularity in the volvocine lineage.</title>
        <authorList>
            <person name="Featherston J."/>
            <person name="Arakaki Y."/>
            <person name="Hanschen E.R."/>
            <person name="Ferris P.J."/>
            <person name="Michod R.E."/>
            <person name="Olson B.J.S.C."/>
            <person name="Nozaki H."/>
            <person name="Durand P.M."/>
        </authorList>
    </citation>
    <scope>NUCLEOTIDE SEQUENCE [LARGE SCALE GENOMIC DNA]</scope>
    <source>
        <strain evidence="2 3">NIES-571</strain>
    </source>
</reference>
<comment type="caution">
    <text evidence="2">The sequence shown here is derived from an EMBL/GenBank/DDBJ whole genome shotgun (WGS) entry which is preliminary data.</text>
</comment>
<gene>
    <name evidence="2" type="ORF">TSOC_005257</name>
</gene>
<feature type="non-terminal residue" evidence="2">
    <location>
        <position position="1"/>
    </location>
</feature>
<feature type="region of interest" description="Disordered" evidence="1">
    <location>
        <begin position="25"/>
        <end position="55"/>
    </location>
</feature>
<evidence type="ECO:0000313" key="3">
    <source>
        <dbReference type="Proteomes" id="UP000236333"/>
    </source>
</evidence>
<proteinExistence type="predicted"/>
<sequence length="114" mass="12610">DIKCCTNTTASSAYETAAATATAKHQAVAVKHRPAAPPRAHPSSSPLRRRRPTARRYSWKNLRTFSSERVPLIGMLLPLLEALSRLRNAALHMAPYDIGNLRNPRARNCCGTDF</sequence>
<feature type="non-terminal residue" evidence="2">
    <location>
        <position position="114"/>
    </location>
</feature>
<accession>A0A2J8A6N6</accession>
<keyword evidence="3" id="KW-1185">Reference proteome</keyword>
<dbReference type="Proteomes" id="UP000236333">
    <property type="component" value="Unassembled WGS sequence"/>
</dbReference>
<organism evidence="2 3">
    <name type="scientific">Tetrabaena socialis</name>
    <dbReference type="NCBI Taxonomy" id="47790"/>
    <lineage>
        <taxon>Eukaryota</taxon>
        <taxon>Viridiplantae</taxon>
        <taxon>Chlorophyta</taxon>
        <taxon>core chlorophytes</taxon>
        <taxon>Chlorophyceae</taxon>
        <taxon>CS clade</taxon>
        <taxon>Chlamydomonadales</taxon>
        <taxon>Tetrabaenaceae</taxon>
        <taxon>Tetrabaena</taxon>
    </lineage>
</organism>
<dbReference type="AlphaFoldDB" id="A0A2J8A6N6"/>
<evidence type="ECO:0000256" key="1">
    <source>
        <dbReference type="SAM" id="MobiDB-lite"/>
    </source>
</evidence>
<protein>
    <submittedName>
        <fullName evidence="2">Uncharacterized protein</fullName>
    </submittedName>
</protein>